<proteinExistence type="inferred from homology"/>
<evidence type="ECO:0000256" key="2">
    <source>
        <dbReference type="ARBA" id="ARBA00022603"/>
    </source>
</evidence>
<organism evidence="6">
    <name type="scientific">mine drainage metagenome</name>
    <dbReference type="NCBI Taxonomy" id="410659"/>
    <lineage>
        <taxon>unclassified sequences</taxon>
        <taxon>metagenomes</taxon>
        <taxon>ecological metagenomes</taxon>
    </lineage>
</organism>
<comment type="similarity">
    <text evidence="1">Belongs to the CFA/CMAS family.</text>
</comment>
<dbReference type="Pfam" id="PF02353">
    <property type="entry name" value="CMAS"/>
    <property type="match status" value="1"/>
</dbReference>
<dbReference type="Gene3D" id="3.40.50.150">
    <property type="entry name" value="Vaccinia Virus protein VP39"/>
    <property type="match status" value="1"/>
</dbReference>
<dbReference type="PIRSF" id="PIRSF003085">
    <property type="entry name" value="CMAS"/>
    <property type="match status" value="1"/>
</dbReference>
<dbReference type="GO" id="GO:0032259">
    <property type="term" value="P:methylation"/>
    <property type="evidence" value="ECO:0007669"/>
    <property type="project" value="UniProtKB-KW"/>
</dbReference>
<sequence>MNTPGSATPPVYGASRIPRGWVAAWVQARLKNSGIELNGAHPFDLTVHDRRFFRDVFFRGTLGFGESYMAGGWDAPALDLCLEKLIAQDLDDPPGMARILDRMRAGVARILNLQSPRRAFEIGRRHYDRGLDLFEAMLDSKLLYSCGYWKEARTLEDAQDAKCALICHKLSLKPGLRLLDIGCGFGGLARYAAEHHGVEAHGITVSRQQFEYAKSHTAHLPVHFEIRDYRGLEGSYDRVVSVGMFEHVGVQNYRTFFETVRRVLRPEGLFLLHSIGGNTSRQRTDPWIERYIFPNSLVPSAAQITRAFENLFVLEDWHNFGADYEKTLRAWHERFEAAWARLSAHYDERFHRMWRLYLLASAVSFKLRKLQLWQLVFSPKGVPGGYQAPR</sequence>
<dbReference type="InterPro" id="IPR003333">
    <property type="entry name" value="CMAS"/>
</dbReference>
<dbReference type="GO" id="GO:0008610">
    <property type="term" value="P:lipid biosynthetic process"/>
    <property type="evidence" value="ECO:0007669"/>
    <property type="project" value="InterPro"/>
</dbReference>
<dbReference type="NCBIfam" id="NF008686">
    <property type="entry name" value="PRK11705.1"/>
    <property type="match status" value="1"/>
</dbReference>
<reference evidence="6" key="1">
    <citation type="submission" date="2013-08" db="EMBL/GenBank/DDBJ databases">
        <authorList>
            <person name="Mendez C."/>
            <person name="Richter M."/>
            <person name="Ferrer M."/>
            <person name="Sanchez J."/>
        </authorList>
    </citation>
    <scope>NUCLEOTIDE SEQUENCE</scope>
</reference>
<dbReference type="GO" id="GO:0008168">
    <property type="term" value="F:methyltransferase activity"/>
    <property type="evidence" value="ECO:0007669"/>
    <property type="project" value="UniProtKB-KW"/>
</dbReference>
<gene>
    <name evidence="6" type="ORF">B1B_07396</name>
</gene>
<keyword evidence="5" id="KW-0443">Lipid metabolism</keyword>
<name>T1C7M5_9ZZZZ</name>
<keyword evidence="4" id="KW-0949">S-adenosyl-L-methionine</keyword>
<evidence type="ECO:0000256" key="1">
    <source>
        <dbReference type="ARBA" id="ARBA00010815"/>
    </source>
</evidence>
<dbReference type="PANTHER" id="PTHR43667">
    <property type="entry name" value="CYCLOPROPANE-FATTY-ACYL-PHOSPHOLIPID SYNTHASE"/>
    <property type="match status" value="1"/>
</dbReference>
<evidence type="ECO:0000313" key="6">
    <source>
        <dbReference type="EMBL" id="EQD62130.1"/>
    </source>
</evidence>
<dbReference type="InterPro" id="IPR029063">
    <property type="entry name" value="SAM-dependent_MTases_sf"/>
</dbReference>
<dbReference type="InterPro" id="IPR050723">
    <property type="entry name" value="CFA/CMAS"/>
</dbReference>
<comment type="caution">
    <text evidence="6">The sequence shown here is derived from an EMBL/GenBank/DDBJ whole genome shotgun (WGS) entry which is preliminary data.</text>
</comment>
<evidence type="ECO:0000256" key="4">
    <source>
        <dbReference type="ARBA" id="ARBA00022691"/>
    </source>
</evidence>
<evidence type="ECO:0000256" key="5">
    <source>
        <dbReference type="ARBA" id="ARBA00023098"/>
    </source>
</evidence>
<dbReference type="EC" id="2.1.1.-" evidence="6"/>
<accession>T1C7M5</accession>
<keyword evidence="3 6" id="KW-0808">Transferase</keyword>
<dbReference type="PANTHER" id="PTHR43667:SF1">
    <property type="entry name" value="CYCLOPROPANE-FATTY-ACYL-PHOSPHOLIPID SYNTHASE"/>
    <property type="match status" value="1"/>
</dbReference>
<dbReference type="AlphaFoldDB" id="T1C7M5"/>
<reference evidence="6" key="2">
    <citation type="journal article" date="2014" name="ISME J.">
        <title>Microbial stratification in low pH oxic and suboxic macroscopic growths along an acid mine drainage.</title>
        <authorList>
            <person name="Mendez-Garcia C."/>
            <person name="Mesa V."/>
            <person name="Sprenger R.R."/>
            <person name="Richter M."/>
            <person name="Diez M.S."/>
            <person name="Solano J."/>
            <person name="Bargiela R."/>
            <person name="Golyshina O.V."/>
            <person name="Manteca A."/>
            <person name="Ramos J.L."/>
            <person name="Gallego J.R."/>
            <person name="Llorente I."/>
            <person name="Martins Dos Santos V.A."/>
            <person name="Jensen O.N."/>
            <person name="Pelaez A.I."/>
            <person name="Sanchez J."/>
            <person name="Ferrer M."/>
        </authorList>
    </citation>
    <scope>NUCLEOTIDE SEQUENCE</scope>
</reference>
<protein>
    <submittedName>
        <fullName evidence="6">Cyclopropane fatty acyl phospholipid synthase</fullName>
        <ecNumber evidence="6">2.1.1.-</ecNumber>
    </submittedName>
</protein>
<dbReference type="SUPFAM" id="SSF53335">
    <property type="entry name" value="S-adenosyl-L-methionine-dependent methyltransferases"/>
    <property type="match status" value="1"/>
</dbReference>
<dbReference type="EMBL" id="AUZY01004709">
    <property type="protein sequence ID" value="EQD62130.1"/>
    <property type="molecule type" value="Genomic_DNA"/>
</dbReference>
<evidence type="ECO:0000256" key="3">
    <source>
        <dbReference type="ARBA" id="ARBA00022679"/>
    </source>
</evidence>
<dbReference type="CDD" id="cd02440">
    <property type="entry name" value="AdoMet_MTases"/>
    <property type="match status" value="1"/>
</dbReference>
<keyword evidence="2 6" id="KW-0489">Methyltransferase</keyword>